<reference evidence="1" key="2">
    <citation type="journal article" date="2024" name="Plant">
        <title>Genomic evolution and insights into agronomic trait innovations of Sesamum species.</title>
        <authorList>
            <person name="Miao H."/>
            <person name="Wang L."/>
            <person name="Qu L."/>
            <person name="Liu H."/>
            <person name="Sun Y."/>
            <person name="Le M."/>
            <person name="Wang Q."/>
            <person name="Wei S."/>
            <person name="Zheng Y."/>
            <person name="Lin W."/>
            <person name="Duan Y."/>
            <person name="Cao H."/>
            <person name="Xiong S."/>
            <person name="Wang X."/>
            <person name="Wei L."/>
            <person name="Li C."/>
            <person name="Ma Q."/>
            <person name="Ju M."/>
            <person name="Zhao R."/>
            <person name="Li G."/>
            <person name="Mu C."/>
            <person name="Tian Q."/>
            <person name="Mei H."/>
            <person name="Zhang T."/>
            <person name="Gao T."/>
            <person name="Zhang H."/>
        </authorList>
    </citation>
    <scope>NUCLEOTIDE SEQUENCE</scope>
    <source>
        <strain evidence="1">G02</strain>
    </source>
</reference>
<reference evidence="1" key="1">
    <citation type="submission" date="2020-06" db="EMBL/GenBank/DDBJ databases">
        <authorList>
            <person name="Li T."/>
            <person name="Hu X."/>
            <person name="Zhang T."/>
            <person name="Song X."/>
            <person name="Zhang H."/>
            <person name="Dai N."/>
            <person name="Sheng W."/>
            <person name="Hou X."/>
            <person name="Wei L."/>
        </authorList>
    </citation>
    <scope>NUCLEOTIDE SEQUENCE</scope>
    <source>
        <strain evidence="1">G02</strain>
        <tissue evidence="1">Leaf</tissue>
    </source>
</reference>
<organism evidence="1">
    <name type="scientific">Sesamum radiatum</name>
    <name type="common">Black benniseed</name>
    <dbReference type="NCBI Taxonomy" id="300843"/>
    <lineage>
        <taxon>Eukaryota</taxon>
        <taxon>Viridiplantae</taxon>
        <taxon>Streptophyta</taxon>
        <taxon>Embryophyta</taxon>
        <taxon>Tracheophyta</taxon>
        <taxon>Spermatophyta</taxon>
        <taxon>Magnoliopsida</taxon>
        <taxon>eudicotyledons</taxon>
        <taxon>Gunneridae</taxon>
        <taxon>Pentapetalae</taxon>
        <taxon>asterids</taxon>
        <taxon>lamiids</taxon>
        <taxon>Lamiales</taxon>
        <taxon>Pedaliaceae</taxon>
        <taxon>Sesamum</taxon>
    </lineage>
</organism>
<proteinExistence type="predicted"/>
<sequence length="115" mass="13480">MKSHTNLNEVQRLAGHIVALSRFISRSAERNLPFFKALRKNKNFIWDEECQQVFHDLKSYLAELPTHQTDTRRTPISLLSSKSVGNQLCAHQRRRRILEAHLLCEQGITWDRMVP</sequence>
<dbReference type="SUPFAM" id="SSF56672">
    <property type="entry name" value="DNA/RNA polymerases"/>
    <property type="match status" value="1"/>
</dbReference>
<dbReference type="InterPro" id="IPR043502">
    <property type="entry name" value="DNA/RNA_pol_sf"/>
</dbReference>
<dbReference type="InterPro" id="IPR043128">
    <property type="entry name" value="Rev_trsase/Diguanyl_cyclase"/>
</dbReference>
<dbReference type="Gene3D" id="3.30.70.270">
    <property type="match status" value="1"/>
</dbReference>
<protein>
    <recommendedName>
        <fullName evidence="2">Reverse transcriptase/retrotransposon-derived protein RNase H-like domain-containing protein</fullName>
    </recommendedName>
</protein>
<dbReference type="EMBL" id="JACGWJ010000002">
    <property type="protein sequence ID" value="KAL0434916.1"/>
    <property type="molecule type" value="Genomic_DNA"/>
</dbReference>
<gene>
    <name evidence="1" type="ORF">Sradi_0199500</name>
</gene>
<evidence type="ECO:0000313" key="1">
    <source>
        <dbReference type="EMBL" id="KAL0434916.1"/>
    </source>
</evidence>
<evidence type="ECO:0008006" key="2">
    <source>
        <dbReference type="Google" id="ProtNLM"/>
    </source>
</evidence>
<dbReference type="AlphaFoldDB" id="A0AAW2W0Y6"/>
<comment type="caution">
    <text evidence="1">The sequence shown here is derived from an EMBL/GenBank/DDBJ whole genome shotgun (WGS) entry which is preliminary data.</text>
</comment>
<accession>A0AAW2W0Y6</accession>
<name>A0AAW2W0Y6_SESRA</name>